<dbReference type="OrthoDB" id="64868at2759"/>
<evidence type="ECO:0000313" key="15">
    <source>
        <dbReference type="Proteomes" id="UP000288216"/>
    </source>
</evidence>
<keyword evidence="2" id="KW-0963">Cytoplasm</keyword>
<sequence>MYLESIFIGGDIRSQLPEEAKKFDNIDRIFKKIMSETVKEPGINKCCQSDNRLTNLKNLSDGLEKCQKSLNDYLDSKRNAFPRFFFISDDELLSILGSSDPEAVQEHMIKMFDNIASLRFQVGNENETLATAMISAEGEVMEFRQATTAEGRVEDWMTTVLAEMRKTNRLITKESIFRYCETMTR</sequence>
<name>A0A401QAA1_SCYTO</name>
<keyword evidence="12" id="KW-0966">Cell projection</keyword>
<evidence type="ECO:0000256" key="3">
    <source>
        <dbReference type="ARBA" id="ARBA00022701"/>
    </source>
</evidence>
<comment type="subcellular location">
    <subcellularLocation>
        <location evidence="1">Cytoplasm</location>
        <location evidence="1">Cytoskeleton</location>
        <location evidence="1">Cilium axoneme</location>
    </subcellularLocation>
</comment>
<dbReference type="GO" id="GO:0007018">
    <property type="term" value="P:microtubule-based movement"/>
    <property type="evidence" value="ECO:0007669"/>
    <property type="project" value="InterPro"/>
</dbReference>
<accession>A0A401QAA1</accession>
<keyword evidence="7" id="KW-0243">Dynein</keyword>
<evidence type="ECO:0000313" key="14">
    <source>
        <dbReference type="EMBL" id="GCB82313.1"/>
    </source>
</evidence>
<dbReference type="Gene3D" id="1.20.140.100">
    <property type="entry name" value="Dynein heavy chain, N-terminal domain 2"/>
    <property type="match status" value="1"/>
</dbReference>
<dbReference type="PANTHER" id="PTHR22878:SF63">
    <property type="entry name" value="DYNEIN AXONEMAL HEAVY CHAIN 10"/>
    <property type="match status" value="1"/>
</dbReference>
<evidence type="ECO:0000256" key="6">
    <source>
        <dbReference type="ARBA" id="ARBA00022840"/>
    </source>
</evidence>
<evidence type="ECO:0000256" key="8">
    <source>
        <dbReference type="ARBA" id="ARBA00023054"/>
    </source>
</evidence>
<evidence type="ECO:0000256" key="2">
    <source>
        <dbReference type="ARBA" id="ARBA00022490"/>
    </source>
</evidence>
<dbReference type="Pfam" id="PF08393">
    <property type="entry name" value="DHC_N2"/>
    <property type="match status" value="1"/>
</dbReference>
<evidence type="ECO:0000259" key="13">
    <source>
        <dbReference type="Pfam" id="PF08393"/>
    </source>
</evidence>
<keyword evidence="11" id="KW-0206">Cytoskeleton</keyword>
<dbReference type="GO" id="GO:0030286">
    <property type="term" value="C:dynein complex"/>
    <property type="evidence" value="ECO:0007669"/>
    <property type="project" value="UniProtKB-KW"/>
</dbReference>
<keyword evidence="10" id="KW-0505">Motor protein</keyword>
<dbReference type="GO" id="GO:0005524">
    <property type="term" value="F:ATP binding"/>
    <property type="evidence" value="ECO:0007669"/>
    <property type="project" value="UniProtKB-KW"/>
</dbReference>
<organism evidence="14 15">
    <name type="scientific">Scyliorhinus torazame</name>
    <name type="common">Cloudy catshark</name>
    <name type="synonym">Catulus torazame</name>
    <dbReference type="NCBI Taxonomy" id="75743"/>
    <lineage>
        <taxon>Eukaryota</taxon>
        <taxon>Metazoa</taxon>
        <taxon>Chordata</taxon>
        <taxon>Craniata</taxon>
        <taxon>Vertebrata</taxon>
        <taxon>Chondrichthyes</taxon>
        <taxon>Elasmobranchii</taxon>
        <taxon>Galeomorphii</taxon>
        <taxon>Galeoidea</taxon>
        <taxon>Carcharhiniformes</taxon>
        <taxon>Scyliorhinidae</taxon>
        <taxon>Scyliorhinus</taxon>
    </lineage>
</organism>
<evidence type="ECO:0000256" key="5">
    <source>
        <dbReference type="ARBA" id="ARBA00022741"/>
    </source>
</evidence>
<evidence type="ECO:0000256" key="1">
    <source>
        <dbReference type="ARBA" id="ARBA00004430"/>
    </source>
</evidence>
<keyword evidence="9" id="KW-0969">Cilium</keyword>
<dbReference type="AlphaFoldDB" id="A0A401QAA1"/>
<keyword evidence="3" id="KW-0493">Microtubule</keyword>
<dbReference type="GO" id="GO:0005930">
    <property type="term" value="C:axoneme"/>
    <property type="evidence" value="ECO:0007669"/>
    <property type="project" value="UniProtKB-SubCell"/>
</dbReference>
<dbReference type="GO" id="GO:0005874">
    <property type="term" value="C:microtubule"/>
    <property type="evidence" value="ECO:0007669"/>
    <property type="project" value="UniProtKB-KW"/>
</dbReference>
<dbReference type="Proteomes" id="UP000288216">
    <property type="component" value="Unassembled WGS sequence"/>
</dbReference>
<dbReference type="InterPro" id="IPR042222">
    <property type="entry name" value="Dynein_2_N"/>
</dbReference>
<dbReference type="OMA" id="CETINPT"/>
<gene>
    <name evidence="14" type="ORF">scyTo_0022650</name>
</gene>
<dbReference type="GO" id="GO:0045505">
    <property type="term" value="F:dynein intermediate chain binding"/>
    <property type="evidence" value="ECO:0007669"/>
    <property type="project" value="InterPro"/>
</dbReference>
<proteinExistence type="predicted"/>
<evidence type="ECO:0000256" key="4">
    <source>
        <dbReference type="ARBA" id="ARBA00022737"/>
    </source>
</evidence>
<dbReference type="FunFam" id="3.20.180.20:FF:000001">
    <property type="entry name" value="Dynein axonemal heavy chain 5"/>
    <property type="match status" value="1"/>
</dbReference>
<keyword evidence="5" id="KW-0547">Nucleotide-binding</keyword>
<reference evidence="14 15" key="1">
    <citation type="journal article" date="2018" name="Nat. Ecol. Evol.">
        <title>Shark genomes provide insights into elasmobranch evolution and the origin of vertebrates.</title>
        <authorList>
            <person name="Hara Y"/>
            <person name="Yamaguchi K"/>
            <person name="Onimaru K"/>
            <person name="Kadota M"/>
            <person name="Koyanagi M"/>
            <person name="Keeley SD"/>
            <person name="Tatsumi K"/>
            <person name="Tanaka K"/>
            <person name="Motone F"/>
            <person name="Kageyama Y"/>
            <person name="Nozu R"/>
            <person name="Adachi N"/>
            <person name="Nishimura O"/>
            <person name="Nakagawa R"/>
            <person name="Tanegashima C"/>
            <person name="Kiyatake I"/>
            <person name="Matsumoto R"/>
            <person name="Murakumo K"/>
            <person name="Nishida K"/>
            <person name="Terakita A"/>
            <person name="Kuratani S"/>
            <person name="Sato K"/>
            <person name="Hyodo S Kuraku.S."/>
        </authorList>
    </citation>
    <scope>NUCLEOTIDE SEQUENCE [LARGE SCALE GENOMIC DNA]</scope>
</reference>
<dbReference type="GO" id="GO:0051959">
    <property type="term" value="F:dynein light intermediate chain binding"/>
    <property type="evidence" value="ECO:0007669"/>
    <property type="project" value="InterPro"/>
</dbReference>
<comment type="caution">
    <text evidence="14">The sequence shown here is derived from an EMBL/GenBank/DDBJ whole genome shotgun (WGS) entry which is preliminary data.</text>
</comment>
<keyword evidence="15" id="KW-1185">Reference proteome</keyword>
<evidence type="ECO:0000256" key="9">
    <source>
        <dbReference type="ARBA" id="ARBA00023069"/>
    </source>
</evidence>
<dbReference type="InterPro" id="IPR013602">
    <property type="entry name" value="Dynein_heavy_linker"/>
</dbReference>
<keyword evidence="4" id="KW-0677">Repeat</keyword>
<keyword evidence="6" id="KW-0067">ATP-binding</keyword>
<evidence type="ECO:0000256" key="7">
    <source>
        <dbReference type="ARBA" id="ARBA00023017"/>
    </source>
</evidence>
<dbReference type="InterPro" id="IPR026983">
    <property type="entry name" value="DHC"/>
</dbReference>
<dbReference type="PANTHER" id="PTHR22878">
    <property type="entry name" value="DYNEIN HEAVY CHAIN 6, AXONEMAL-LIKE-RELATED"/>
    <property type="match status" value="1"/>
</dbReference>
<dbReference type="InterPro" id="IPR042228">
    <property type="entry name" value="Dynein_linker_3"/>
</dbReference>
<dbReference type="EMBL" id="BFAA01023357">
    <property type="protein sequence ID" value="GCB82313.1"/>
    <property type="molecule type" value="Genomic_DNA"/>
</dbReference>
<dbReference type="STRING" id="75743.A0A401QAA1"/>
<dbReference type="Gene3D" id="3.20.180.20">
    <property type="entry name" value="Dynein heavy chain, N-terminal domain 2"/>
    <property type="match status" value="1"/>
</dbReference>
<evidence type="ECO:0000256" key="12">
    <source>
        <dbReference type="ARBA" id="ARBA00023273"/>
    </source>
</evidence>
<evidence type="ECO:0000256" key="11">
    <source>
        <dbReference type="ARBA" id="ARBA00023212"/>
    </source>
</evidence>
<feature type="domain" description="Dynein heavy chain linker" evidence="13">
    <location>
        <begin position="1"/>
        <end position="175"/>
    </location>
</feature>
<keyword evidence="8" id="KW-0175">Coiled coil</keyword>
<protein>
    <recommendedName>
        <fullName evidence="13">Dynein heavy chain linker domain-containing protein</fullName>
    </recommendedName>
</protein>
<evidence type="ECO:0000256" key="10">
    <source>
        <dbReference type="ARBA" id="ARBA00023175"/>
    </source>
</evidence>